<evidence type="ECO:0000256" key="1">
    <source>
        <dbReference type="SAM" id="MobiDB-lite"/>
    </source>
</evidence>
<evidence type="ECO:0000313" key="2">
    <source>
        <dbReference type="EMBL" id="CAH3041677.1"/>
    </source>
</evidence>
<evidence type="ECO:0000313" key="3">
    <source>
        <dbReference type="Proteomes" id="UP001159428"/>
    </source>
</evidence>
<feature type="region of interest" description="Disordered" evidence="1">
    <location>
        <begin position="60"/>
        <end position="82"/>
    </location>
</feature>
<gene>
    <name evidence="2" type="ORF">PMEA_00029317</name>
</gene>
<proteinExistence type="predicted"/>
<sequence>MVNGNMAVPVHYMAIKPSLCAVYSQNWQIPNPATSITHRNFFHSGRSLNKDWIRGRIKHIPLQHSGGQANNSKQNGRARSATPLRSASANMLFESSDDEINDTVKEFKLTLQLFKRLNQQVREVNQCMNQQRIYSFKHHMNNEGIASPALRRSQLAAAMSKREIPATEAPHEPCNDLGPTCASYFTRPCSRHERSTSSPSPPRPLSSVPPSRTSSPSPTLRPSSRTGTKRTGKGPDPKKLQQQLAEADAKAKEEWEENDPQFEELFVPEELSTEQLGFKFHDPYPETWVEETAEDACFRGSKKNDLFMHRLQELENLREETVLWEIYKEEKAETSNSAKGFSNRVVFGGKFNSRTQSAKVSAPQLYRAKSAVNRLRRTSSVGKNTSSNNGISASDDGSDSVQTFRNSGYQLGITFVPGSLYPEARPVPKTRTHSSSLKTNSYNSRKFPRPSANTHTVDSKKPPVFKSPPCEACHPKPAGRSTCTSPRDVATSYHALRSQYALKASECYDIVELAKTFEPPCKAHFVKAKAKAKLIDSDVDKALSKGISPGKSYFSQRRISLTRLTPDEGMTVRGVSPQNIAPGSGGRCKSAKKGPKRRSQDLKEKCNRSYRALGNQTAE</sequence>
<feature type="region of interest" description="Disordered" evidence="1">
    <location>
        <begin position="571"/>
        <end position="619"/>
    </location>
</feature>
<name>A0AAU9VX53_9CNID</name>
<keyword evidence="3" id="KW-1185">Reference proteome</keyword>
<accession>A0AAU9VX53</accession>
<feature type="region of interest" description="Disordered" evidence="1">
    <location>
        <begin position="425"/>
        <end position="468"/>
    </location>
</feature>
<feature type="compositionally biased region" description="Basic and acidic residues" evidence="1">
    <location>
        <begin position="160"/>
        <end position="174"/>
    </location>
</feature>
<organism evidence="2 3">
    <name type="scientific">Pocillopora meandrina</name>
    <dbReference type="NCBI Taxonomy" id="46732"/>
    <lineage>
        <taxon>Eukaryota</taxon>
        <taxon>Metazoa</taxon>
        <taxon>Cnidaria</taxon>
        <taxon>Anthozoa</taxon>
        <taxon>Hexacorallia</taxon>
        <taxon>Scleractinia</taxon>
        <taxon>Astrocoeniina</taxon>
        <taxon>Pocilloporidae</taxon>
        <taxon>Pocillopora</taxon>
    </lineage>
</organism>
<feature type="compositionally biased region" description="Basic and acidic residues" evidence="1">
    <location>
        <begin position="598"/>
        <end position="607"/>
    </location>
</feature>
<feature type="region of interest" description="Disordered" evidence="1">
    <location>
        <begin position="156"/>
        <end position="177"/>
    </location>
</feature>
<feature type="compositionally biased region" description="Polar residues" evidence="1">
    <location>
        <begin position="379"/>
        <end position="392"/>
    </location>
</feature>
<comment type="caution">
    <text evidence="2">The sequence shown here is derived from an EMBL/GenBank/DDBJ whole genome shotgun (WGS) entry which is preliminary data.</text>
</comment>
<dbReference type="AlphaFoldDB" id="A0AAU9VX53"/>
<dbReference type="Proteomes" id="UP001159428">
    <property type="component" value="Unassembled WGS sequence"/>
</dbReference>
<feature type="region of interest" description="Disordered" evidence="1">
    <location>
        <begin position="190"/>
        <end position="260"/>
    </location>
</feature>
<feature type="region of interest" description="Disordered" evidence="1">
    <location>
        <begin position="379"/>
        <end position="399"/>
    </location>
</feature>
<reference evidence="2 3" key="1">
    <citation type="submission" date="2022-05" db="EMBL/GenBank/DDBJ databases">
        <authorList>
            <consortium name="Genoscope - CEA"/>
            <person name="William W."/>
        </authorList>
    </citation>
    <scope>NUCLEOTIDE SEQUENCE [LARGE SCALE GENOMIC DNA]</scope>
</reference>
<protein>
    <submittedName>
        <fullName evidence="2">Uncharacterized protein</fullName>
    </submittedName>
</protein>
<feature type="compositionally biased region" description="Low complexity" evidence="1">
    <location>
        <begin position="205"/>
        <end position="226"/>
    </location>
</feature>
<feature type="compositionally biased region" description="Polar residues" evidence="1">
    <location>
        <begin position="65"/>
        <end position="82"/>
    </location>
</feature>
<feature type="compositionally biased region" description="Polar residues" evidence="1">
    <location>
        <begin position="433"/>
        <end position="444"/>
    </location>
</feature>
<dbReference type="EMBL" id="CALNXJ010000006">
    <property type="protein sequence ID" value="CAH3041677.1"/>
    <property type="molecule type" value="Genomic_DNA"/>
</dbReference>